<protein>
    <recommendedName>
        <fullName evidence="3">Peptidase C19 ubiquitin carboxyl-terminal hydrolase domain-containing protein</fullName>
    </recommendedName>
</protein>
<accession>A0A0D2JP22</accession>
<name>A0A0D2JP22_9CHLO</name>
<feature type="region of interest" description="Disordered" evidence="2">
    <location>
        <begin position="1"/>
        <end position="143"/>
    </location>
</feature>
<dbReference type="KEGG" id="mng:MNEG_7067"/>
<dbReference type="GeneID" id="25739943"/>
<dbReference type="Pfam" id="PF00443">
    <property type="entry name" value="UCH"/>
    <property type="match status" value="1"/>
</dbReference>
<evidence type="ECO:0000313" key="5">
    <source>
        <dbReference type="Proteomes" id="UP000054498"/>
    </source>
</evidence>
<keyword evidence="5" id="KW-1185">Reference proteome</keyword>
<dbReference type="SUPFAM" id="SSF54001">
    <property type="entry name" value="Cysteine proteinases"/>
    <property type="match status" value="1"/>
</dbReference>
<evidence type="ECO:0000313" key="4">
    <source>
        <dbReference type="EMBL" id="KIZ00893.1"/>
    </source>
</evidence>
<feature type="compositionally biased region" description="Low complexity" evidence="2">
    <location>
        <begin position="46"/>
        <end position="63"/>
    </location>
</feature>
<evidence type="ECO:0000259" key="3">
    <source>
        <dbReference type="Pfam" id="PF00443"/>
    </source>
</evidence>
<dbReference type="STRING" id="145388.A0A0D2JP22"/>
<dbReference type="EMBL" id="KK101436">
    <property type="protein sequence ID" value="KIZ00893.1"/>
    <property type="molecule type" value="Genomic_DNA"/>
</dbReference>
<feature type="compositionally biased region" description="Gly residues" evidence="2">
    <location>
        <begin position="119"/>
        <end position="128"/>
    </location>
</feature>
<dbReference type="Proteomes" id="UP000054498">
    <property type="component" value="Unassembled WGS sequence"/>
</dbReference>
<dbReference type="GO" id="GO:0016579">
    <property type="term" value="P:protein deubiquitination"/>
    <property type="evidence" value="ECO:0007669"/>
    <property type="project" value="InterPro"/>
</dbReference>
<dbReference type="InterPro" id="IPR038765">
    <property type="entry name" value="Papain-like_cys_pep_sf"/>
</dbReference>
<organism evidence="4 5">
    <name type="scientific">Monoraphidium neglectum</name>
    <dbReference type="NCBI Taxonomy" id="145388"/>
    <lineage>
        <taxon>Eukaryota</taxon>
        <taxon>Viridiplantae</taxon>
        <taxon>Chlorophyta</taxon>
        <taxon>core chlorophytes</taxon>
        <taxon>Chlorophyceae</taxon>
        <taxon>CS clade</taxon>
        <taxon>Sphaeropleales</taxon>
        <taxon>Selenastraceae</taxon>
        <taxon>Monoraphidium</taxon>
    </lineage>
</organism>
<gene>
    <name evidence="4" type="ORF">MNEG_7067</name>
</gene>
<dbReference type="RefSeq" id="XP_013899912.1">
    <property type="nucleotide sequence ID" value="XM_014044458.1"/>
</dbReference>
<reference evidence="4 5" key="1">
    <citation type="journal article" date="2013" name="BMC Genomics">
        <title>Reconstruction of the lipid metabolism for the microalga Monoraphidium neglectum from its genome sequence reveals characteristics suitable for biofuel production.</title>
        <authorList>
            <person name="Bogen C."/>
            <person name="Al-Dilaimi A."/>
            <person name="Albersmeier A."/>
            <person name="Wichmann J."/>
            <person name="Grundmann M."/>
            <person name="Rupp O."/>
            <person name="Lauersen K.J."/>
            <person name="Blifernez-Klassen O."/>
            <person name="Kalinowski J."/>
            <person name="Goesmann A."/>
            <person name="Mussgnug J.H."/>
            <person name="Kruse O."/>
        </authorList>
    </citation>
    <scope>NUCLEOTIDE SEQUENCE [LARGE SCALE GENOMIC DNA]</scope>
    <source>
        <strain evidence="4 5">SAG 48.87</strain>
    </source>
</reference>
<dbReference type="InterPro" id="IPR001394">
    <property type="entry name" value="Peptidase_C19_UCH"/>
</dbReference>
<dbReference type="GO" id="GO:0004843">
    <property type="term" value="F:cysteine-type deubiquitinase activity"/>
    <property type="evidence" value="ECO:0007669"/>
    <property type="project" value="InterPro"/>
</dbReference>
<dbReference type="OrthoDB" id="289038at2759"/>
<feature type="domain" description="Peptidase C19 ubiquitin carboxyl-terminal hydrolase" evidence="3">
    <location>
        <begin position="207"/>
        <end position="232"/>
    </location>
</feature>
<evidence type="ECO:0000256" key="2">
    <source>
        <dbReference type="SAM" id="MobiDB-lite"/>
    </source>
</evidence>
<dbReference type="PROSITE" id="PS00972">
    <property type="entry name" value="USP_1"/>
    <property type="match status" value="1"/>
</dbReference>
<dbReference type="InterPro" id="IPR018200">
    <property type="entry name" value="USP_CS"/>
</dbReference>
<proteinExistence type="inferred from homology"/>
<comment type="similarity">
    <text evidence="1">Belongs to the peptidase C19 family.</text>
</comment>
<evidence type="ECO:0000256" key="1">
    <source>
        <dbReference type="ARBA" id="ARBA00009085"/>
    </source>
</evidence>
<sequence length="269" mass="26162">MLQRAQSYGLHTPFAGSYRPSQLDNSAGRDAPSARPRPIGGPSPAPRAGSAPAAGKRGAAGDAGADEGDFDQDRPSKRSPAQPFGYSGAEHGGGGGLRDQDTPFKGSSAGNDFLRSLNGFGGGGGGLRPPGAPRPAAPPHAARLGGLTVAGGGFTSTAGKTFARLGAAPAGPGGGGGVRQAAITDYLGAGGGGGGAAPALQVRLPAGMVNHGNTCYLNAVLQALLSVPAFVSGLRGARLEGLRLPGDGVVAALRGCLEEQRGAAAAGEG</sequence>
<dbReference type="Gene3D" id="3.90.70.10">
    <property type="entry name" value="Cysteine proteinases"/>
    <property type="match status" value="1"/>
</dbReference>
<dbReference type="AlphaFoldDB" id="A0A0D2JP22"/>